<gene>
    <name evidence="3" type="ORF">HPS55_03490</name>
</gene>
<dbReference type="InterPro" id="IPR025874">
    <property type="entry name" value="DZR"/>
</dbReference>
<evidence type="ECO:0000313" key="3">
    <source>
        <dbReference type="EMBL" id="NPE13395.1"/>
    </source>
</evidence>
<keyword evidence="4" id="KW-1185">Reference proteome</keyword>
<accession>A0ABX2ASL1</accession>
<evidence type="ECO:0000313" key="4">
    <source>
        <dbReference type="Proteomes" id="UP001193734"/>
    </source>
</evidence>
<organism evidence="3 4">
    <name type="scientific">Xylanibacter rodentium</name>
    <dbReference type="NCBI Taxonomy" id="2736289"/>
    <lineage>
        <taxon>Bacteria</taxon>
        <taxon>Pseudomonadati</taxon>
        <taxon>Bacteroidota</taxon>
        <taxon>Bacteroidia</taxon>
        <taxon>Bacteroidales</taxon>
        <taxon>Prevotellaceae</taxon>
        <taxon>Xylanibacter</taxon>
    </lineage>
</organism>
<proteinExistence type="predicted"/>
<feature type="transmembrane region" description="Helical" evidence="1">
    <location>
        <begin position="456"/>
        <end position="475"/>
    </location>
</feature>
<protein>
    <submittedName>
        <fullName evidence="3">Zinc-ribbon domain-containing protein</fullName>
    </submittedName>
</protein>
<feature type="transmembrane region" description="Helical" evidence="1">
    <location>
        <begin position="524"/>
        <end position="541"/>
    </location>
</feature>
<name>A0ABX2ASL1_9BACT</name>
<dbReference type="EMBL" id="JABKKE010000004">
    <property type="protein sequence ID" value="NPE13395.1"/>
    <property type="molecule type" value="Genomic_DNA"/>
</dbReference>
<feature type="transmembrane region" description="Helical" evidence="1">
    <location>
        <begin position="553"/>
        <end position="571"/>
    </location>
</feature>
<sequence length="585" mass="67485">MNTKYCSKRHSNPDDAVFCSECGEKLSKHSINKSIKICPKCKHENPNDAVFCSECGSSLSDRPSPKPKIILEVSSSAECRTISTNPRHTRYRKVGFCHVFDFEEKGIVEVLFERDGHVYKKVVDTGICNKLELQWGRIAAQCSSPCQIKLYGPNMNLPIIIENTSYKVFSVPYGKYVLEYSLDGKIEKKNLNLDSSSTLLDESTLRKSFPILIKSDVKIEKFLINNSDIQKWKTNHTVKISDNTIEIHLPKAEYDFSIVVSDSHGYGHITKHVSVEKALTLDIHWCKTTIETNADEITCRFNKSTIKSVYKNNIAAKLYLARNEVYDFMFNVQSQTFIEKIKTEKNVLILERKWKDVEFHFDRNHYKGVPCYYEIYSSTSESTFLPTEDGQIPPSDIICRKLPYGPTKIQFYIGSIYEYEIGKRDFSVTDDTPTINCNIPIERSYKAKWQWLRKTIFYAIWFSCFLPVICVSLIPFSPLFSHAQFYIGYYILSILAFGAYSISSLFTLYFYYRILFDGEKACRKAFGAAILVIILGFVFMTNQNKYSDNELLFFGPLVLYVFSSVISHYVYNAEIKGYKIWNTVL</sequence>
<comment type="caution">
    <text evidence="3">The sequence shown here is derived from an EMBL/GenBank/DDBJ whole genome shotgun (WGS) entry which is preliminary data.</text>
</comment>
<keyword evidence="1" id="KW-0472">Membrane</keyword>
<evidence type="ECO:0000259" key="2">
    <source>
        <dbReference type="Pfam" id="PF12773"/>
    </source>
</evidence>
<dbReference type="Proteomes" id="UP001193734">
    <property type="component" value="Unassembled WGS sequence"/>
</dbReference>
<feature type="domain" description="DZANK-type" evidence="2">
    <location>
        <begin position="9"/>
        <end position="56"/>
    </location>
</feature>
<dbReference type="RefSeq" id="WP_172176543.1">
    <property type="nucleotide sequence ID" value="NZ_CASGIA010000021.1"/>
</dbReference>
<evidence type="ECO:0000256" key="1">
    <source>
        <dbReference type="SAM" id="Phobius"/>
    </source>
</evidence>
<keyword evidence="1" id="KW-1133">Transmembrane helix</keyword>
<dbReference type="GeneID" id="82156821"/>
<dbReference type="Pfam" id="PF12773">
    <property type="entry name" value="DZR"/>
    <property type="match status" value="1"/>
</dbReference>
<feature type="transmembrane region" description="Helical" evidence="1">
    <location>
        <begin position="487"/>
        <end position="512"/>
    </location>
</feature>
<reference evidence="3 4" key="1">
    <citation type="submission" date="2020-05" db="EMBL/GenBank/DDBJ databases">
        <title>Distinct polysaccharide utilization as determinants for interspecies competition between intestinal Prevotella spp.</title>
        <authorList>
            <person name="Galvez E.J.C."/>
            <person name="Iljazovic A."/>
            <person name="Strowig T."/>
        </authorList>
    </citation>
    <scope>NUCLEOTIDE SEQUENCE [LARGE SCALE GENOMIC DNA]</scope>
    <source>
        <strain evidence="3 4">PROD</strain>
    </source>
</reference>
<keyword evidence="1" id="KW-0812">Transmembrane</keyword>